<feature type="compositionally biased region" description="Polar residues" evidence="1">
    <location>
        <begin position="1228"/>
        <end position="1241"/>
    </location>
</feature>
<feature type="compositionally biased region" description="Polar residues" evidence="1">
    <location>
        <begin position="1077"/>
        <end position="1087"/>
    </location>
</feature>
<evidence type="ECO:0000313" key="2">
    <source>
        <dbReference type="Proteomes" id="UP000504604"/>
    </source>
</evidence>
<feature type="compositionally biased region" description="Basic and acidic residues" evidence="1">
    <location>
        <begin position="583"/>
        <end position="592"/>
    </location>
</feature>
<dbReference type="KEGG" id="sind:105179348"/>
<feature type="compositionally biased region" description="Polar residues" evidence="1">
    <location>
        <begin position="905"/>
        <end position="918"/>
    </location>
</feature>
<evidence type="ECO:0000256" key="1">
    <source>
        <dbReference type="SAM" id="MobiDB-lite"/>
    </source>
</evidence>
<sequence>MDFHSMKRKELQALCKKHKIPANLSNLEMATKLQEYFRENGTSLTEGLINDHEENASETETADVVINRRVKKVRFSPDHEIIEFTREKKRTSRRILVSSRNSSSAVENVDSGEVNNEGVCSSGRLTRSRRSKLMEGEVIERKKGTQSVNLKNNRAAIENFNNGDSREGDVFSLGAEMQDRGELLVEGVKNLRKGGRKRASDDDGRDKKVLHAANYELIHEIVHNPGKVTRSRGQKLMEASTRKENRGRKVSVNHMVTDETNENGVFSSSFRSRGIVVEEKLVMGSGVRVKNNGKGCEEVMDNKESAALHVMAEPQILLRRSKRNATKVGVSVISNHDTMKQETGGVKGLRKTPKLLAAEGSGVDEESTGSKVDCDGRAVLQIEEPVKLHQRRSNRRKNVIASHENGNCQCKAETENGYPLTNSVLQLGMADGVSKDNEKAHQPAWTTRRSRQKSSSLNPVSGNEKFDTDSAAKICETKMHLSKPCLVEKGSPTVQKNMRRSRRDVSKNESKEILDEFGGDSIIQQKNGARKRERGPISGGDVIKTDNDPISLKRSMRRESRSEKPEPKAAISKVADETNPPSRWKEPNMDASSHESLLESFVDAQLPMTEVAESTITKDIVSEGLTSSGKTHTEKEDVTLADNAGRTDIKLINGNQLENSDENAAPNIAKLKTDSGKLISSCKLEDVEKVNSLLDSDVQKLIDKNISDTDKNDPEVQMSSQTQDSSCNNIIDDQALLEVSNVCANAGFAESILLDNQTDFKMTEAEADKHIERCLDVVDHVVKVEGVPVQENLNSAATENANFISSLTACYHNDVESEAEADKHIEPSLDVVDHVVKVEGVPVQENLNSAATENANFISSLTACYHNDVESEAEADKYIEPSLDVVHHVAKVEGIPVQENMDSAATEHANSVSSSTACHHSDVESEAEADKYIEPSLDVVHHVAKVEGIPVQENMDSAATEHANLVSSLTACHHSDVDHLEASNIIFENNNEDTPSKAGELGALESCERHVDSSDSKRALQLKEPSSDKLGRSFEGDNTAEGDDTYFHKGIDSELAETDEVGCFHDHKSASNEDSESTVPDVSNGERSASIIPQDRGNFSVNSDEQGMENDSPVVTPIIIHINSDEVNLRRCFKADHIEREETYSYKSTPSDIARTNEGRSSMGHKSKCHEYGEFSISNLFDAERSVMITPQDREIFSGEDSIKQRRFNEDDQIAEGDEIYPHEPNSDSEFQGTVPPTSNMCEDIDKETGAADSIQEKEVSILGVNTLGDEMSMEETAEDGELENFNQAGENNSKDTHEPAVERPNTPLAKPTADTIQGHEASNNESVTAGHAMSISKTNGEGKTSEVEGSNIKKDANDANCGKDKEDIADPCISDGAISADASKGIKSLPLPQLNFQDTEETERQCNNPQSGRIVSEGCEERTSVQSSQSWTEIELNSLFETTVNSITPAGLKYTSSQGTETLNLTMSMNRSLADSGEMEGERESQCAKTQYENVVLPTDQENRLKLLFESPIKIIDAISGRDTELDRTVMSFKECIDPTKQIESDEELADAGREVDKGFYPGNSSSEKVEDVTNDELKEFDSVELENNCMSTVLSEAEVDGCEASEEQFTESTCNCKEETNSVTEENKEEMIISLGDACLYEEATEDYSASTEKNIRISSGSMRNSDKDENCTDKLIDTDLSENFSHGSRFCGISEGTMTPSSEAAGGLSDADHQKSNVPQDNHCDNSCNKDVNILRETSADNLRGPLDPEIATCGSFEGSSPNLFTRASHDNGDITETKDAKSIKEDGDPCEAKIWDEKDGNPRSSHDTSDKLPTNSEMANFESLSVGYSLCQEVDKLTTILQLQSTSKETMETGTTILNIDKIVLAEGCGPSVYSAECDTLSTLVIHASQGNTENGDVEHLEVESPVLDLERDDEKNHKEVKETSSATIITFCNESPDFEDKIVEFNNDIQTLSDVPDSGYSEILKESDVADAIKEYIDSESSLSLHFNGSSASHHIDVLTHSSGRNACENAALGESDQEDIGVLSNSEGEDDKPSVEALEAESKELEEATLSMELVPGSKKLVKSPACINLLGEEGSSCHKPSVETKGFAVNNTSETNHRSSSKQSCLTAKNKARTILIHGTPRKLMTVADMKENAATHKRSNNIGDFTTTRPAKRRALQDVHWK</sequence>
<feature type="region of interest" description="Disordered" evidence="1">
    <location>
        <begin position="1007"/>
        <end position="1046"/>
    </location>
</feature>
<dbReference type="RefSeq" id="XP_011101243.1">
    <property type="nucleotide sequence ID" value="XM_011102941.2"/>
</dbReference>
<dbReference type="OrthoDB" id="913480at2759"/>
<organism evidence="2 3">
    <name type="scientific">Sesamum indicum</name>
    <name type="common">Oriental sesame</name>
    <name type="synonym">Sesamum orientale</name>
    <dbReference type="NCBI Taxonomy" id="4182"/>
    <lineage>
        <taxon>Eukaryota</taxon>
        <taxon>Viridiplantae</taxon>
        <taxon>Streptophyta</taxon>
        <taxon>Embryophyta</taxon>
        <taxon>Tracheophyta</taxon>
        <taxon>Spermatophyta</taxon>
        <taxon>Magnoliopsida</taxon>
        <taxon>eudicotyledons</taxon>
        <taxon>Gunneridae</taxon>
        <taxon>Pentapetalae</taxon>
        <taxon>asterids</taxon>
        <taxon>lamiids</taxon>
        <taxon>Lamiales</taxon>
        <taxon>Pedaliaceae</taxon>
        <taxon>Sesamum</taxon>
    </lineage>
</organism>
<reference evidence="3" key="1">
    <citation type="submission" date="2025-08" db="UniProtKB">
        <authorList>
            <consortium name="RefSeq"/>
        </authorList>
    </citation>
    <scope>IDENTIFICATION</scope>
</reference>
<feature type="region of interest" description="Disordered" evidence="1">
    <location>
        <begin position="1065"/>
        <end position="1100"/>
    </location>
</feature>
<feature type="compositionally biased region" description="Basic and acidic residues" evidence="1">
    <location>
        <begin position="1771"/>
        <end position="1814"/>
    </location>
</feature>
<feature type="compositionally biased region" description="Polar residues" evidence="1">
    <location>
        <begin position="2148"/>
        <end position="2157"/>
    </location>
</feature>
<feature type="region of interest" description="Disordered" evidence="1">
    <location>
        <begin position="1218"/>
        <end position="1241"/>
    </location>
</feature>
<proteinExistence type="predicted"/>
<feature type="region of interest" description="Disordered" evidence="1">
    <location>
        <begin position="1555"/>
        <end position="1574"/>
    </location>
</feature>
<keyword evidence="2" id="KW-1185">Reference proteome</keyword>
<feature type="compositionally biased region" description="Basic and acidic residues" evidence="1">
    <location>
        <begin position="919"/>
        <end position="928"/>
    </location>
</feature>
<evidence type="ECO:0000313" key="3">
    <source>
        <dbReference type="RefSeq" id="XP_011101243.1"/>
    </source>
</evidence>
<protein>
    <submittedName>
        <fullName evidence="3">Uncharacterized protein LOC105179348 isoform X1</fullName>
    </submittedName>
</protein>
<feature type="compositionally biased region" description="Basic and acidic residues" evidence="1">
    <location>
        <begin position="503"/>
        <end position="514"/>
    </location>
</feature>
<feature type="region of interest" description="Disordered" evidence="1">
    <location>
        <begin position="2027"/>
        <end position="2047"/>
    </location>
</feature>
<feature type="compositionally biased region" description="Basic and acidic residues" evidence="1">
    <location>
        <begin position="557"/>
        <end position="567"/>
    </location>
</feature>
<feature type="compositionally biased region" description="Basic and acidic residues" evidence="1">
    <location>
        <begin position="1344"/>
        <end position="1364"/>
    </location>
</feature>
<feature type="region of interest" description="Disordered" evidence="1">
    <location>
        <begin position="706"/>
        <end position="725"/>
    </location>
</feature>
<dbReference type="InParanoid" id="A0A6I9UL52"/>
<feature type="region of interest" description="Disordered" evidence="1">
    <location>
        <begin position="905"/>
        <end position="928"/>
    </location>
</feature>
<feature type="region of interest" description="Disordered" evidence="1">
    <location>
        <begin position="433"/>
        <end position="466"/>
    </location>
</feature>
<gene>
    <name evidence="3" type="primary">LOC105179348</name>
</gene>
<dbReference type="Proteomes" id="UP000504604">
    <property type="component" value="Linkage group LG2"/>
</dbReference>
<feature type="region of interest" description="Disordered" evidence="1">
    <location>
        <begin position="1286"/>
        <end position="1364"/>
    </location>
</feature>
<name>A0A6I9UL52_SESIN</name>
<feature type="region of interest" description="Disordered" evidence="1">
    <location>
        <begin position="1768"/>
        <end position="1819"/>
    </location>
</feature>
<feature type="compositionally biased region" description="Basic and acidic residues" evidence="1">
    <location>
        <begin position="1007"/>
        <end position="1018"/>
    </location>
</feature>
<dbReference type="GeneID" id="105179348"/>
<accession>A0A6I9UL52</accession>
<feature type="compositionally biased region" description="Basic and acidic residues" evidence="1">
    <location>
        <begin position="1025"/>
        <end position="1035"/>
    </location>
</feature>
<feature type="region of interest" description="Disordered" evidence="1">
    <location>
        <begin position="492"/>
        <end position="592"/>
    </location>
</feature>
<feature type="region of interest" description="Disordered" evidence="1">
    <location>
        <begin position="2148"/>
        <end position="2170"/>
    </location>
</feature>
<feature type="region of interest" description="Disordered" evidence="1">
    <location>
        <begin position="1699"/>
        <end position="1727"/>
    </location>
</feature>
<feature type="compositionally biased region" description="Basic and acidic residues" evidence="1">
    <location>
        <begin position="1293"/>
        <end position="1302"/>
    </location>
</feature>